<evidence type="ECO:0000313" key="2">
    <source>
        <dbReference type="Proteomes" id="UP000813463"/>
    </source>
</evidence>
<evidence type="ECO:0000256" key="1">
    <source>
        <dbReference type="SAM" id="MobiDB-lite"/>
    </source>
</evidence>
<dbReference type="AlphaFoldDB" id="A0A9R0I9U4"/>
<name>A0A9R0I9U4_SPIOL</name>
<organism evidence="2 3">
    <name type="scientific">Spinacia oleracea</name>
    <name type="common">Spinach</name>
    <dbReference type="NCBI Taxonomy" id="3562"/>
    <lineage>
        <taxon>Eukaryota</taxon>
        <taxon>Viridiplantae</taxon>
        <taxon>Streptophyta</taxon>
        <taxon>Embryophyta</taxon>
        <taxon>Tracheophyta</taxon>
        <taxon>Spermatophyta</taxon>
        <taxon>Magnoliopsida</taxon>
        <taxon>eudicotyledons</taxon>
        <taxon>Gunneridae</taxon>
        <taxon>Pentapetalae</taxon>
        <taxon>Caryophyllales</taxon>
        <taxon>Chenopodiaceae</taxon>
        <taxon>Chenopodioideae</taxon>
        <taxon>Anserineae</taxon>
        <taxon>Spinacia</taxon>
    </lineage>
</organism>
<dbReference type="KEGG" id="soe:110784092"/>
<dbReference type="PANTHER" id="PTHR46782">
    <property type="entry name" value="OS01G0757700 PROTEIN"/>
    <property type="match status" value="1"/>
</dbReference>
<feature type="region of interest" description="Disordered" evidence="1">
    <location>
        <begin position="265"/>
        <end position="314"/>
    </location>
</feature>
<gene>
    <name evidence="3" type="primary">LOC110784092</name>
</gene>
<dbReference type="InterPro" id="IPR011990">
    <property type="entry name" value="TPR-like_helical_dom_sf"/>
</dbReference>
<reference evidence="2" key="1">
    <citation type="journal article" date="2021" name="Nat. Commun.">
        <title>Genomic analyses provide insights into spinach domestication and the genetic basis of agronomic traits.</title>
        <authorList>
            <person name="Cai X."/>
            <person name="Sun X."/>
            <person name="Xu C."/>
            <person name="Sun H."/>
            <person name="Wang X."/>
            <person name="Ge C."/>
            <person name="Zhang Z."/>
            <person name="Wang Q."/>
            <person name="Fei Z."/>
            <person name="Jiao C."/>
            <person name="Wang Q."/>
        </authorList>
    </citation>
    <scope>NUCLEOTIDE SEQUENCE [LARGE SCALE GENOMIC DNA]</scope>
    <source>
        <strain evidence="2">cv. Varoflay</strain>
    </source>
</reference>
<dbReference type="RefSeq" id="XP_021844189.1">
    <property type="nucleotide sequence ID" value="XM_021988497.2"/>
</dbReference>
<protein>
    <submittedName>
        <fullName evidence="3">Pentatricopeptide repeat-containing protein At4g21190</fullName>
    </submittedName>
</protein>
<dbReference type="GeneID" id="110784092"/>
<reference evidence="3" key="2">
    <citation type="submission" date="2025-08" db="UniProtKB">
        <authorList>
            <consortium name="RefSeq"/>
        </authorList>
    </citation>
    <scope>IDENTIFICATION</scope>
    <source>
        <tissue evidence="3">Leaf</tissue>
    </source>
</reference>
<sequence length="314" mass="36748">MSLKLTPFNKAYVVIPPIFNPTFCTNMLSLRYPPQNITPSLESIHLSRNYSSRYVVVCGLKGPRPRYPRVWKTQKKIGTISKSRKLVDCIKELSNVKEEVYGALDSFIAWDLEFPLITVKKALKTLENEKEWKRIIQVTKWMLSKGQGRTMGSYFMLMNALGEEDRLEEAEELWTRLFSEHLESTPRMFFDKMIGIYYTREMHDKMFDVFADMEELGLRPTTSIVKNVGAVFRKLGMMDKYEKLNQKYPPPKWEFRYIKGKRVKVRTKQSDDSSDENDVDDLNEQGESNDSDNEHDVQPDGLQDEEDNSTKFME</sequence>
<accession>A0A9R0I9U4</accession>
<dbReference type="OrthoDB" id="730418at2759"/>
<dbReference type="InterPro" id="IPR044646">
    <property type="entry name" value="EMB1417-like"/>
</dbReference>
<feature type="compositionally biased region" description="Acidic residues" evidence="1">
    <location>
        <begin position="272"/>
        <end position="291"/>
    </location>
</feature>
<dbReference type="PANTHER" id="PTHR46782:SF1">
    <property type="entry name" value="OS01G0757700 PROTEIN"/>
    <property type="match status" value="1"/>
</dbReference>
<evidence type="ECO:0000313" key="3">
    <source>
        <dbReference type="RefSeq" id="XP_021844189.1"/>
    </source>
</evidence>
<keyword evidence="2" id="KW-1185">Reference proteome</keyword>
<dbReference type="Proteomes" id="UP000813463">
    <property type="component" value="Chromosome 3"/>
</dbReference>
<proteinExistence type="predicted"/>
<dbReference type="Gene3D" id="1.25.40.10">
    <property type="entry name" value="Tetratricopeptide repeat domain"/>
    <property type="match status" value="1"/>
</dbReference>